<gene>
    <name evidence="1" type="ORF">Spb1_29080</name>
</gene>
<proteinExistence type="predicted"/>
<reference evidence="1 2" key="1">
    <citation type="submission" date="2019-02" db="EMBL/GenBank/DDBJ databases">
        <title>Deep-cultivation of Planctomycetes and their phenomic and genomic characterization uncovers novel biology.</title>
        <authorList>
            <person name="Wiegand S."/>
            <person name="Jogler M."/>
            <person name="Boedeker C."/>
            <person name="Pinto D."/>
            <person name="Vollmers J."/>
            <person name="Rivas-Marin E."/>
            <person name="Kohn T."/>
            <person name="Peeters S.H."/>
            <person name="Heuer A."/>
            <person name="Rast P."/>
            <person name="Oberbeckmann S."/>
            <person name="Bunk B."/>
            <person name="Jeske O."/>
            <person name="Meyerdierks A."/>
            <person name="Storesund J.E."/>
            <person name="Kallscheuer N."/>
            <person name="Luecker S."/>
            <person name="Lage O.M."/>
            <person name="Pohl T."/>
            <person name="Merkel B.J."/>
            <person name="Hornburger P."/>
            <person name="Mueller R.-W."/>
            <person name="Bruemmer F."/>
            <person name="Labrenz M."/>
            <person name="Spormann A.M."/>
            <person name="Op den Camp H."/>
            <person name="Overmann J."/>
            <person name="Amann R."/>
            <person name="Jetten M.S.M."/>
            <person name="Mascher T."/>
            <person name="Medema M.H."/>
            <person name="Devos D.P."/>
            <person name="Kaster A.-K."/>
            <person name="Ovreas L."/>
            <person name="Rohde M."/>
            <person name="Galperin M.Y."/>
            <person name="Jogler C."/>
        </authorList>
    </citation>
    <scope>NUCLEOTIDE SEQUENCE [LARGE SCALE GENOMIC DNA]</scope>
    <source>
        <strain evidence="1 2">Spb1</strain>
    </source>
</reference>
<evidence type="ECO:0000313" key="2">
    <source>
        <dbReference type="Proteomes" id="UP000315349"/>
    </source>
</evidence>
<sequence>MTQSVPHRFISEWDFLAELVKVITYRARSLDEEIHANDETASVAKASTNLDMKSGNQDLRIGCKVKERRFVHLD</sequence>
<keyword evidence="2" id="KW-1185">Reference proteome</keyword>
<protein>
    <submittedName>
        <fullName evidence="1">Uncharacterized protein</fullName>
    </submittedName>
</protein>
<evidence type="ECO:0000313" key="1">
    <source>
        <dbReference type="EMBL" id="QDV30972.1"/>
    </source>
</evidence>
<dbReference type="AlphaFoldDB" id="A0A518GQW6"/>
<dbReference type="Proteomes" id="UP000315349">
    <property type="component" value="Chromosome"/>
</dbReference>
<dbReference type="KEGG" id="peh:Spb1_29080"/>
<dbReference type="EMBL" id="CP036299">
    <property type="protein sequence ID" value="QDV30972.1"/>
    <property type="molecule type" value="Genomic_DNA"/>
</dbReference>
<organism evidence="1 2">
    <name type="scientific">Planctopirus ephydatiae</name>
    <dbReference type="NCBI Taxonomy" id="2528019"/>
    <lineage>
        <taxon>Bacteria</taxon>
        <taxon>Pseudomonadati</taxon>
        <taxon>Planctomycetota</taxon>
        <taxon>Planctomycetia</taxon>
        <taxon>Planctomycetales</taxon>
        <taxon>Planctomycetaceae</taxon>
        <taxon>Planctopirus</taxon>
    </lineage>
</organism>
<name>A0A518GQW6_9PLAN</name>
<accession>A0A518GQW6</accession>